<organism evidence="2 3">
    <name type="scientific">Candidatus Anaerostipes excrementavium</name>
    <dbReference type="NCBI Taxonomy" id="2838463"/>
    <lineage>
        <taxon>Bacteria</taxon>
        <taxon>Bacillati</taxon>
        <taxon>Bacillota</taxon>
        <taxon>Clostridia</taxon>
        <taxon>Lachnospirales</taxon>
        <taxon>Lachnospiraceae</taxon>
        <taxon>Anaerostipes</taxon>
    </lineage>
</organism>
<evidence type="ECO:0000313" key="2">
    <source>
        <dbReference type="EMBL" id="HIX68189.1"/>
    </source>
</evidence>
<feature type="compositionally biased region" description="Basic and acidic residues" evidence="1">
    <location>
        <begin position="64"/>
        <end position="79"/>
    </location>
</feature>
<evidence type="ECO:0000256" key="1">
    <source>
        <dbReference type="SAM" id="MobiDB-lite"/>
    </source>
</evidence>
<proteinExistence type="predicted"/>
<comment type="caution">
    <text evidence="2">The sequence shown here is derived from an EMBL/GenBank/DDBJ whole genome shotgun (WGS) entry which is preliminary data.</text>
</comment>
<sequence length="136" mass="15342">LKYKDGKAVIKFKKEGTSALFFTANDNIDSSTEKITVIDKEKEEAAQKAKEKEKQQKALAQQQEKQKENQQQTEEKSDAESQSTQQQNEDPVVYITNTGSKYHSSSCRTLKKSKIERHLSEVKGSYAPCGICNPPQ</sequence>
<feature type="region of interest" description="Disordered" evidence="1">
    <location>
        <begin position="43"/>
        <end position="136"/>
    </location>
</feature>
<name>A0A9D2BAG4_9FIRM</name>
<evidence type="ECO:0000313" key="3">
    <source>
        <dbReference type="Proteomes" id="UP000886721"/>
    </source>
</evidence>
<dbReference type="EMBL" id="DXEM01000029">
    <property type="protein sequence ID" value="HIX68189.1"/>
    <property type="molecule type" value="Genomic_DNA"/>
</dbReference>
<reference evidence="2" key="2">
    <citation type="submission" date="2021-04" db="EMBL/GenBank/DDBJ databases">
        <authorList>
            <person name="Gilroy R."/>
        </authorList>
    </citation>
    <scope>NUCLEOTIDE SEQUENCE</scope>
    <source>
        <strain evidence="2">CHK191-13928</strain>
    </source>
</reference>
<protein>
    <submittedName>
        <fullName evidence="2">Uncharacterized protein</fullName>
    </submittedName>
</protein>
<feature type="compositionally biased region" description="Polar residues" evidence="1">
    <location>
        <begin position="80"/>
        <end position="108"/>
    </location>
</feature>
<gene>
    <name evidence="2" type="ORF">H9735_08765</name>
</gene>
<feature type="non-terminal residue" evidence="2">
    <location>
        <position position="1"/>
    </location>
</feature>
<reference evidence="2" key="1">
    <citation type="journal article" date="2021" name="PeerJ">
        <title>Extensive microbial diversity within the chicken gut microbiome revealed by metagenomics and culture.</title>
        <authorList>
            <person name="Gilroy R."/>
            <person name="Ravi A."/>
            <person name="Getino M."/>
            <person name="Pursley I."/>
            <person name="Horton D.L."/>
            <person name="Alikhan N.F."/>
            <person name="Baker D."/>
            <person name="Gharbi K."/>
            <person name="Hall N."/>
            <person name="Watson M."/>
            <person name="Adriaenssens E.M."/>
            <person name="Foster-Nyarko E."/>
            <person name="Jarju S."/>
            <person name="Secka A."/>
            <person name="Antonio M."/>
            <person name="Oren A."/>
            <person name="Chaudhuri R.R."/>
            <person name="La Ragione R."/>
            <person name="Hildebrand F."/>
            <person name="Pallen M.J."/>
        </authorList>
    </citation>
    <scope>NUCLEOTIDE SEQUENCE</scope>
    <source>
        <strain evidence="2">CHK191-13928</strain>
    </source>
</reference>
<feature type="compositionally biased region" description="Basic and acidic residues" evidence="1">
    <location>
        <begin position="43"/>
        <end position="56"/>
    </location>
</feature>
<accession>A0A9D2BAG4</accession>
<dbReference type="Proteomes" id="UP000886721">
    <property type="component" value="Unassembled WGS sequence"/>
</dbReference>
<dbReference type="AlphaFoldDB" id="A0A9D2BAG4"/>